<gene>
    <name evidence="1" type="ORF">SAMN04489716_9590</name>
</gene>
<proteinExistence type="predicted"/>
<dbReference type="AlphaFoldDB" id="A0A1H2DFH1"/>
<dbReference type="EMBL" id="LT629758">
    <property type="protein sequence ID" value="SDT81337.1"/>
    <property type="molecule type" value="Genomic_DNA"/>
</dbReference>
<reference evidence="1 2" key="1">
    <citation type="submission" date="2016-10" db="EMBL/GenBank/DDBJ databases">
        <authorList>
            <person name="de Groot N.N."/>
        </authorList>
    </citation>
    <scope>NUCLEOTIDE SEQUENCE [LARGE SCALE GENOMIC DNA]</scope>
    <source>
        <strain evidence="1 2">DSM 43941</strain>
    </source>
</reference>
<dbReference type="Proteomes" id="UP000198688">
    <property type="component" value="Chromosome I"/>
</dbReference>
<keyword evidence="2" id="KW-1185">Reference proteome</keyword>
<accession>A0A1H2DFH1</accession>
<evidence type="ECO:0000313" key="2">
    <source>
        <dbReference type="Proteomes" id="UP000198688"/>
    </source>
</evidence>
<name>A0A1H2DFH1_9ACTN</name>
<sequence>MSRLPLGSYRGVMINAERTGFWGRHYVLTREGGAVVTTWDIGKWASGGGFALDGREYKVRPNAWGTRYTMLDDGGAVVAEAERAGRKQWTVRAGGREYAFRRASLLSLDQQLVDGERVIGSVKRTSAWTGALAADLPGLPTAVQVFVIGIVITQWNAAAAASA</sequence>
<organism evidence="1 2">
    <name type="scientific">Actinoplanes derwentensis</name>
    <dbReference type="NCBI Taxonomy" id="113562"/>
    <lineage>
        <taxon>Bacteria</taxon>
        <taxon>Bacillati</taxon>
        <taxon>Actinomycetota</taxon>
        <taxon>Actinomycetes</taxon>
        <taxon>Micromonosporales</taxon>
        <taxon>Micromonosporaceae</taxon>
        <taxon>Actinoplanes</taxon>
    </lineage>
</organism>
<dbReference type="STRING" id="113562.SAMN04489716_9590"/>
<evidence type="ECO:0000313" key="1">
    <source>
        <dbReference type="EMBL" id="SDT81337.1"/>
    </source>
</evidence>
<protein>
    <submittedName>
        <fullName evidence="1">Uncharacterized protein</fullName>
    </submittedName>
</protein>